<evidence type="ECO:0000256" key="1">
    <source>
        <dbReference type="SAM" id="Phobius"/>
    </source>
</evidence>
<organism evidence="3">
    <name type="scientific">Oikopleura dioica</name>
    <name type="common">Tunicate</name>
    <dbReference type="NCBI Taxonomy" id="34765"/>
    <lineage>
        <taxon>Eukaryota</taxon>
        <taxon>Metazoa</taxon>
        <taxon>Chordata</taxon>
        <taxon>Tunicata</taxon>
        <taxon>Appendicularia</taxon>
        <taxon>Copelata</taxon>
        <taxon>Oikopleuridae</taxon>
        <taxon>Oikopleura</taxon>
    </lineage>
</organism>
<dbReference type="AlphaFoldDB" id="E4X8D1"/>
<accession>E4X8D1</accession>
<keyword evidence="1" id="KW-0812">Transmembrane</keyword>
<keyword evidence="1" id="KW-1133">Transmembrane helix</keyword>
<keyword evidence="4" id="KW-1185">Reference proteome</keyword>
<dbReference type="InterPro" id="IPR009038">
    <property type="entry name" value="GOLD_dom"/>
</dbReference>
<dbReference type="InParanoid" id="E4X8D1"/>
<sequence length="170" mass="19413">MEPDYQLNVQLMSEGTSMVTMRRDVAGGIVKALTQNKAGKAAEFIKTGLESNYYSLCVLNSFSMKRNMIEIAIEIKSDRFNPAKPSRNDENLSETDSFLGLLKDAKRKWLDCFRIILASKAKYGYDEHLAEQNEDYITNFSIIQSILLLLIPIVQVYALKKMFVQKKSRV</sequence>
<dbReference type="Pfam" id="PF01105">
    <property type="entry name" value="EMP24_GP25L"/>
    <property type="match status" value="1"/>
</dbReference>
<evidence type="ECO:0000313" key="3">
    <source>
        <dbReference type="EMBL" id="CBY08088.1"/>
    </source>
</evidence>
<evidence type="ECO:0000259" key="2">
    <source>
        <dbReference type="Pfam" id="PF01105"/>
    </source>
</evidence>
<gene>
    <name evidence="3" type="ORF">GSOID_T00004094001</name>
</gene>
<dbReference type="EMBL" id="FN653029">
    <property type="protein sequence ID" value="CBY08088.1"/>
    <property type="molecule type" value="Genomic_DNA"/>
</dbReference>
<keyword evidence="1" id="KW-0472">Membrane</keyword>
<name>E4X8D1_OIKDI</name>
<feature type="transmembrane region" description="Helical" evidence="1">
    <location>
        <begin position="136"/>
        <end position="159"/>
    </location>
</feature>
<evidence type="ECO:0000313" key="4">
    <source>
        <dbReference type="Proteomes" id="UP000001307"/>
    </source>
</evidence>
<feature type="domain" description="GOLD" evidence="2">
    <location>
        <begin position="32"/>
        <end position="163"/>
    </location>
</feature>
<dbReference type="OrthoDB" id="10376102at2759"/>
<proteinExistence type="predicted"/>
<protein>
    <recommendedName>
        <fullName evidence="2">GOLD domain-containing protein</fullName>
    </recommendedName>
</protein>
<dbReference type="Proteomes" id="UP000001307">
    <property type="component" value="Unassembled WGS sequence"/>
</dbReference>
<reference evidence="3" key="1">
    <citation type="journal article" date="2010" name="Science">
        <title>Plasticity of animal genome architecture unmasked by rapid evolution of a pelagic tunicate.</title>
        <authorList>
            <person name="Denoeud F."/>
            <person name="Henriet S."/>
            <person name="Mungpakdee S."/>
            <person name="Aury J.M."/>
            <person name="Da Silva C."/>
            <person name="Brinkmann H."/>
            <person name="Mikhaleva J."/>
            <person name="Olsen L.C."/>
            <person name="Jubin C."/>
            <person name="Canestro C."/>
            <person name="Bouquet J.M."/>
            <person name="Danks G."/>
            <person name="Poulain J."/>
            <person name="Campsteijn C."/>
            <person name="Adamski M."/>
            <person name="Cross I."/>
            <person name="Yadetie F."/>
            <person name="Muffato M."/>
            <person name="Louis A."/>
            <person name="Butcher S."/>
            <person name="Tsagkogeorga G."/>
            <person name="Konrad A."/>
            <person name="Singh S."/>
            <person name="Jensen M.F."/>
            <person name="Cong E.H."/>
            <person name="Eikeseth-Otteraa H."/>
            <person name="Noel B."/>
            <person name="Anthouard V."/>
            <person name="Porcel B.M."/>
            <person name="Kachouri-Lafond R."/>
            <person name="Nishino A."/>
            <person name="Ugolini M."/>
            <person name="Chourrout P."/>
            <person name="Nishida H."/>
            <person name="Aasland R."/>
            <person name="Huzurbazar S."/>
            <person name="Westhof E."/>
            <person name="Delsuc F."/>
            <person name="Lehrach H."/>
            <person name="Reinhardt R."/>
            <person name="Weissenbach J."/>
            <person name="Roy S.W."/>
            <person name="Artiguenave F."/>
            <person name="Postlethwait J.H."/>
            <person name="Manak J.R."/>
            <person name="Thompson E.M."/>
            <person name="Jaillon O."/>
            <person name="Du Pasquier L."/>
            <person name="Boudinot P."/>
            <person name="Liberles D.A."/>
            <person name="Volff J.N."/>
            <person name="Philippe H."/>
            <person name="Lenhard B."/>
            <person name="Roest Crollius H."/>
            <person name="Wincker P."/>
            <person name="Chourrout D."/>
        </authorList>
    </citation>
    <scope>NUCLEOTIDE SEQUENCE [LARGE SCALE GENOMIC DNA]</scope>
</reference>